<evidence type="ECO:0000256" key="1">
    <source>
        <dbReference type="ARBA" id="ARBA00004613"/>
    </source>
</evidence>
<comment type="similarity">
    <text evidence="2 5">Belongs to the RxLR effector family.</text>
</comment>
<accession>A0A8T1VX87</accession>
<dbReference type="AlphaFoldDB" id="A0A8T1VX87"/>
<feature type="chain" id="PRO_5035963376" description="RxLR effector protein" evidence="5">
    <location>
        <begin position="24"/>
        <end position="173"/>
    </location>
</feature>
<dbReference type="InterPro" id="IPR031825">
    <property type="entry name" value="RXLR"/>
</dbReference>
<keyword evidence="3 5" id="KW-0964">Secreted</keyword>
<gene>
    <name evidence="6" type="ORF">PHYBOEH_009405</name>
</gene>
<proteinExistence type="inferred from homology"/>
<dbReference type="Pfam" id="PF16810">
    <property type="entry name" value="RXLR"/>
    <property type="match status" value="1"/>
</dbReference>
<evidence type="ECO:0000313" key="7">
    <source>
        <dbReference type="Proteomes" id="UP000693981"/>
    </source>
</evidence>
<dbReference type="PROSITE" id="PS51257">
    <property type="entry name" value="PROKAR_LIPOPROTEIN"/>
    <property type="match status" value="1"/>
</dbReference>
<keyword evidence="7" id="KW-1185">Reference proteome</keyword>
<comment type="function">
    <text evidence="5">Effector that suppresses plant defense responses during pathogen infection.</text>
</comment>
<keyword evidence="4 5" id="KW-0732">Signal</keyword>
<dbReference type="Proteomes" id="UP000693981">
    <property type="component" value="Unassembled WGS sequence"/>
</dbReference>
<comment type="caution">
    <text evidence="6">The sequence shown here is derived from an EMBL/GenBank/DDBJ whole genome shotgun (WGS) entry which is preliminary data.</text>
</comment>
<reference evidence="6" key="1">
    <citation type="submission" date="2021-02" db="EMBL/GenBank/DDBJ databases">
        <authorList>
            <person name="Palmer J.M."/>
        </authorList>
    </citation>
    <scope>NUCLEOTIDE SEQUENCE</scope>
    <source>
        <strain evidence="6">SCRP23</strain>
    </source>
</reference>
<comment type="subcellular location">
    <subcellularLocation>
        <location evidence="1 5">Secreted</location>
    </subcellularLocation>
</comment>
<evidence type="ECO:0000256" key="2">
    <source>
        <dbReference type="ARBA" id="ARBA00010400"/>
    </source>
</evidence>
<evidence type="ECO:0000256" key="4">
    <source>
        <dbReference type="ARBA" id="ARBA00022729"/>
    </source>
</evidence>
<feature type="signal peptide" evidence="5">
    <location>
        <begin position="1"/>
        <end position="23"/>
    </location>
</feature>
<organism evidence="6 7">
    <name type="scientific">Phytophthora boehmeriae</name>
    <dbReference type="NCBI Taxonomy" id="109152"/>
    <lineage>
        <taxon>Eukaryota</taxon>
        <taxon>Sar</taxon>
        <taxon>Stramenopiles</taxon>
        <taxon>Oomycota</taxon>
        <taxon>Peronosporomycetes</taxon>
        <taxon>Peronosporales</taxon>
        <taxon>Peronosporaceae</taxon>
        <taxon>Phytophthora</taxon>
    </lineage>
</organism>
<dbReference type="GO" id="GO:0005576">
    <property type="term" value="C:extracellular region"/>
    <property type="evidence" value="ECO:0007669"/>
    <property type="project" value="UniProtKB-SubCell"/>
</dbReference>
<evidence type="ECO:0000313" key="6">
    <source>
        <dbReference type="EMBL" id="KAG7384609.1"/>
    </source>
</evidence>
<name>A0A8T1VX87_9STRA</name>
<evidence type="ECO:0000256" key="3">
    <source>
        <dbReference type="ARBA" id="ARBA00022525"/>
    </source>
</evidence>
<sequence length="173" mass="18886">MRVTNFLLLTTSVLLACYEGVSATTGSTQATLSTKISPNALQSIDAVHDGKRVLRTTKREEVDDGDVDDDSNDEERMIRPSSFKLLAPEAEVVAAAAARAPNLLSKPEKNVEAALAKIPGGMERVIGWKTNEMTAKAVKEDLIVRGFSKTSDEWKSYKQYLAIELLAKFPATK</sequence>
<protein>
    <recommendedName>
        <fullName evidence="5">RxLR effector protein</fullName>
    </recommendedName>
</protein>
<dbReference type="EMBL" id="JAGDFL010000590">
    <property type="protein sequence ID" value="KAG7384609.1"/>
    <property type="molecule type" value="Genomic_DNA"/>
</dbReference>
<comment type="domain">
    <text evidence="5">The RxLR-dEER motif acts to carry the protein into the host cell cytoplasm through binding to cell surface phosphatidylinositol-3-phosphate.</text>
</comment>
<evidence type="ECO:0000256" key="5">
    <source>
        <dbReference type="RuleBase" id="RU367124"/>
    </source>
</evidence>